<organism evidence="2 3">
    <name type="scientific">Trichinella britovi</name>
    <name type="common">Parasitic roundworm</name>
    <dbReference type="NCBI Taxonomy" id="45882"/>
    <lineage>
        <taxon>Eukaryota</taxon>
        <taxon>Metazoa</taxon>
        <taxon>Ecdysozoa</taxon>
        <taxon>Nematoda</taxon>
        <taxon>Enoplea</taxon>
        <taxon>Dorylaimia</taxon>
        <taxon>Trichinellida</taxon>
        <taxon>Trichinellidae</taxon>
        <taxon>Trichinella</taxon>
    </lineage>
</organism>
<dbReference type="OrthoDB" id="5923327at2759"/>
<sequence length="178" mass="19820">MAALHLSATFQPQILLLLFCAVICASSILVALEPCQVLPRIIHAYVAVLHSMLDVFLSIERLLSFPSQTWLSLCMVLSTKTFLFFFGRYDMMVQFSEKANVEEFSFLPFSCSSSLAPLPCREPLASLGSSREFHLTACQCNGADCIVHCDESDKLRRGVLKSTKKFAVVNCRLRSESA</sequence>
<proteinExistence type="predicted"/>
<feature type="transmembrane region" description="Helical" evidence="1">
    <location>
        <begin position="14"/>
        <end position="32"/>
    </location>
</feature>
<comment type="caution">
    <text evidence="2">The sequence shown here is derived from an EMBL/GenBank/DDBJ whole genome shotgun (WGS) entry which is preliminary data.</text>
</comment>
<reference evidence="2 3" key="1">
    <citation type="submission" date="2015-01" db="EMBL/GenBank/DDBJ databases">
        <title>Evolution of Trichinella species and genotypes.</title>
        <authorList>
            <person name="Korhonen P.K."/>
            <person name="Edoardo P."/>
            <person name="Giuseppe L.R."/>
            <person name="Gasser R.B."/>
        </authorList>
    </citation>
    <scope>NUCLEOTIDE SEQUENCE [LARGE SCALE GENOMIC DNA]</scope>
    <source>
        <strain evidence="2">ISS120</strain>
    </source>
</reference>
<keyword evidence="1" id="KW-1133">Transmembrane helix</keyword>
<feature type="transmembrane region" description="Helical" evidence="1">
    <location>
        <begin position="69"/>
        <end position="86"/>
    </location>
</feature>
<accession>A0A0V1C3H0</accession>
<protein>
    <submittedName>
        <fullName evidence="2">Uncharacterized protein</fullName>
    </submittedName>
</protein>
<evidence type="ECO:0000256" key="1">
    <source>
        <dbReference type="SAM" id="Phobius"/>
    </source>
</evidence>
<gene>
    <name evidence="2" type="ORF">T03_16339</name>
</gene>
<dbReference type="AlphaFoldDB" id="A0A0V1C3H0"/>
<keyword evidence="1" id="KW-0472">Membrane</keyword>
<dbReference type="Proteomes" id="UP000054653">
    <property type="component" value="Unassembled WGS sequence"/>
</dbReference>
<keyword evidence="1" id="KW-0812">Transmembrane</keyword>
<keyword evidence="3" id="KW-1185">Reference proteome</keyword>
<evidence type="ECO:0000313" key="3">
    <source>
        <dbReference type="Proteomes" id="UP000054653"/>
    </source>
</evidence>
<dbReference type="EMBL" id="JYDI01000972">
    <property type="protein sequence ID" value="KRY43681.1"/>
    <property type="molecule type" value="Genomic_DNA"/>
</dbReference>
<name>A0A0V1C3H0_TRIBR</name>
<evidence type="ECO:0000313" key="2">
    <source>
        <dbReference type="EMBL" id="KRY43681.1"/>
    </source>
</evidence>
<feature type="transmembrane region" description="Helical" evidence="1">
    <location>
        <begin position="44"/>
        <end position="63"/>
    </location>
</feature>